<evidence type="ECO:0000256" key="1">
    <source>
        <dbReference type="ARBA" id="ARBA00002483"/>
    </source>
</evidence>
<keyword evidence="15" id="KW-0906">Nuclear pore complex</keyword>
<evidence type="ECO:0000256" key="14">
    <source>
        <dbReference type="ARBA" id="ARBA00023010"/>
    </source>
</evidence>
<dbReference type="Gene3D" id="2.130.10.10">
    <property type="entry name" value="YVTN repeat-like/Quinoprotein amine dehydrogenase"/>
    <property type="match status" value="1"/>
</dbReference>
<dbReference type="Ensembl" id="ENSSTUT00000089028.1">
    <property type="protein sequence ID" value="ENSSTUP00000083716.1"/>
    <property type="gene ID" value="ENSSTUG00000036619.1"/>
</dbReference>
<dbReference type="GO" id="GO:0031080">
    <property type="term" value="C:nuclear pore outer ring"/>
    <property type="evidence" value="ECO:0007669"/>
    <property type="project" value="TreeGrafter"/>
</dbReference>
<evidence type="ECO:0000256" key="20">
    <source>
        <dbReference type="PROSITE-ProRule" id="PRU00221"/>
    </source>
</evidence>
<evidence type="ECO:0000256" key="4">
    <source>
        <dbReference type="ARBA" id="ARBA00004656"/>
    </source>
</evidence>
<dbReference type="GeneTree" id="ENSGT00940000153393"/>
<keyword evidence="14" id="KW-0811">Translocation</keyword>
<keyword evidence="13" id="KW-0653">Protein transport</keyword>
<dbReference type="GO" id="GO:1904263">
    <property type="term" value="P:positive regulation of TORC1 signaling"/>
    <property type="evidence" value="ECO:0007669"/>
    <property type="project" value="TreeGrafter"/>
</dbReference>
<comment type="subcellular location">
    <subcellularLocation>
        <location evidence="3">Chromosome</location>
        <location evidence="3">Centromere</location>
        <location evidence="3">Kinetochore</location>
    </subcellularLocation>
    <subcellularLocation>
        <location evidence="4">Lysosome membrane</location>
    </subcellularLocation>
    <subcellularLocation>
        <location evidence="2">Nucleus</location>
        <location evidence="2">Nuclear pore complex</location>
    </subcellularLocation>
</comment>
<dbReference type="PANTHER" id="PTHR11024:SF3">
    <property type="entry name" value="NUCLEOPORIN SEH1"/>
    <property type="match status" value="1"/>
</dbReference>
<evidence type="ECO:0000256" key="18">
    <source>
        <dbReference type="ARBA" id="ARBA00023306"/>
    </source>
</evidence>
<sequence>MFVARSIAADHKDLIHDVSYDFHGRRMATCSSDQSVKVWDKSDNGEWNCTASWKTHSGSVWRVTWAHPEFGQVLASCSFDRTAAVWEEIVGESNDKQRGHSHWIKRTTLVDSRTSVTDVKFAPKHMGLMLTTCSADGVMRIYEAPDVMNLSQWSLQQEISCKLSCSCISWSPSRLGPPMVREVYESHVLLIIIIIFIRKYAKAEHLMTVTDPVHDIAFAPNLGRSFHVLAIATKDVRIFKLIPMRREVTAGSSGPTKLQVQIVAQFDNHNSQVWRVSWNISSTLLASSGDDGCVRLWKANYMDNWKCTAILRGDGSPVAGSSSQAAVPSTAGGPQHVLLQASSAGRKKAQLMPG</sequence>
<keyword evidence="12" id="KW-0995">Kinetochore</keyword>
<name>A0A674CKM4_SALTR</name>
<evidence type="ECO:0000256" key="7">
    <source>
        <dbReference type="ARBA" id="ARBA00022574"/>
    </source>
</evidence>
<dbReference type="InterPro" id="IPR015943">
    <property type="entry name" value="WD40/YVTN_repeat-like_dom_sf"/>
</dbReference>
<evidence type="ECO:0000256" key="16">
    <source>
        <dbReference type="ARBA" id="ARBA00023228"/>
    </source>
</evidence>
<keyword evidence="17" id="KW-0539">Nucleus</keyword>
<comment type="similarity">
    <text evidence="5">Belongs to the WD repeat SEC13 family.</text>
</comment>
<evidence type="ECO:0000256" key="15">
    <source>
        <dbReference type="ARBA" id="ARBA00023132"/>
    </source>
</evidence>
<dbReference type="Pfam" id="PF00400">
    <property type="entry name" value="WD40"/>
    <property type="match status" value="3"/>
</dbReference>
<evidence type="ECO:0000256" key="13">
    <source>
        <dbReference type="ARBA" id="ARBA00022927"/>
    </source>
</evidence>
<dbReference type="GO" id="GO:0035859">
    <property type="term" value="C:Seh1-associated complex"/>
    <property type="evidence" value="ECO:0007669"/>
    <property type="project" value="TreeGrafter"/>
</dbReference>
<gene>
    <name evidence="21" type="primary">SEH1L</name>
    <name evidence="21" type="synonym">seh1l</name>
</gene>
<feature type="repeat" description="WD" evidence="20">
    <location>
        <begin position="8"/>
        <end position="40"/>
    </location>
</feature>
<evidence type="ECO:0000256" key="5">
    <source>
        <dbReference type="ARBA" id="ARBA00010102"/>
    </source>
</evidence>
<organism evidence="21 22">
    <name type="scientific">Salmo trutta</name>
    <name type="common">Brown trout</name>
    <dbReference type="NCBI Taxonomy" id="8032"/>
    <lineage>
        <taxon>Eukaryota</taxon>
        <taxon>Metazoa</taxon>
        <taxon>Chordata</taxon>
        <taxon>Craniata</taxon>
        <taxon>Vertebrata</taxon>
        <taxon>Euteleostomi</taxon>
        <taxon>Actinopterygii</taxon>
        <taxon>Neopterygii</taxon>
        <taxon>Teleostei</taxon>
        <taxon>Protacanthopterygii</taxon>
        <taxon>Salmoniformes</taxon>
        <taxon>Salmonidae</taxon>
        <taxon>Salmoninae</taxon>
        <taxon>Salmo</taxon>
    </lineage>
</organism>
<dbReference type="InterPro" id="IPR037363">
    <property type="entry name" value="Sec13/Seh1_fam"/>
</dbReference>
<accession>A0A674CKM4</accession>
<reference evidence="21" key="1">
    <citation type="submission" date="2025-08" db="UniProtKB">
        <authorList>
            <consortium name="Ensembl"/>
        </authorList>
    </citation>
    <scope>IDENTIFICATION</scope>
</reference>
<proteinExistence type="inferred from homology"/>
<evidence type="ECO:0000256" key="2">
    <source>
        <dbReference type="ARBA" id="ARBA00004567"/>
    </source>
</evidence>
<keyword evidence="15" id="KW-0509">mRNA transport</keyword>
<evidence type="ECO:0000256" key="10">
    <source>
        <dbReference type="ARBA" id="ARBA00022776"/>
    </source>
</evidence>
<keyword evidence="10" id="KW-0498">Mitosis</keyword>
<dbReference type="GO" id="GO:0000776">
    <property type="term" value="C:kinetochore"/>
    <property type="evidence" value="ECO:0007669"/>
    <property type="project" value="UniProtKB-KW"/>
</dbReference>
<keyword evidence="18" id="KW-0131">Cell cycle</keyword>
<comment type="function">
    <text evidence="1">Component of the Nup107-160 subcomplex of the nuclear pore complex (NPC). The Nup107-160 subcomplex is required for the assembly of a functional NPC. The Nup107-160 subcomplex is also required for normal kinetochore microtubule attachment, mitotic progression and chromosome segregation. This subunit plays a role in recruitment of the Nup107-160 subcomplex to the kinetochore.</text>
</comment>
<dbReference type="PROSITE" id="PS50082">
    <property type="entry name" value="WD_REPEATS_2"/>
    <property type="match status" value="2"/>
</dbReference>
<keyword evidence="9" id="KW-0677">Repeat</keyword>
<keyword evidence="22" id="KW-1185">Reference proteome</keyword>
<evidence type="ECO:0000313" key="22">
    <source>
        <dbReference type="Proteomes" id="UP000472277"/>
    </source>
</evidence>
<reference evidence="21" key="2">
    <citation type="submission" date="2025-09" db="UniProtKB">
        <authorList>
            <consortium name="Ensembl"/>
        </authorList>
    </citation>
    <scope>IDENTIFICATION</scope>
</reference>
<evidence type="ECO:0000313" key="21">
    <source>
        <dbReference type="Ensembl" id="ENSSTUP00000083716.1"/>
    </source>
</evidence>
<keyword evidence="7 20" id="KW-0853">WD repeat</keyword>
<dbReference type="GO" id="GO:0034198">
    <property type="term" value="P:cellular response to amino acid starvation"/>
    <property type="evidence" value="ECO:0007669"/>
    <property type="project" value="TreeGrafter"/>
</dbReference>
<dbReference type="GO" id="GO:0015031">
    <property type="term" value="P:protein transport"/>
    <property type="evidence" value="ECO:0007669"/>
    <property type="project" value="UniProtKB-KW"/>
</dbReference>
<dbReference type="PRINTS" id="PR00320">
    <property type="entry name" value="GPROTEINBRPT"/>
</dbReference>
<dbReference type="PANTHER" id="PTHR11024">
    <property type="entry name" value="NUCLEAR PORE COMPLEX PROTEIN SEC13 / SEH1 FAMILY MEMBER"/>
    <property type="match status" value="1"/>
</dbReference>
<dbReference type="GO" id="GO:0005198">
    <property type="term" value="F:structural molecule activity"/>
    <property type="evidence" value="ECO:0007669"/>
    <property type="project" value="InterPro"/>
</dbReference>
<dbReference type="SUPFAM" id="SSF50978">
    <property type="entry name" value="WD40 repeat-like"/>
    <property type="match status" value="1"/>
</dbReference>
<dbReference type="InterPro" id="IPR036322">
    <property type="entry name" value="WD40_repeat_dom_sf"/>
</dbReference>
<evidence type="ECO:0000256" key="6">
    <source>
        <dbReference type="ARBA" id="ARBA00022448"/>
    </source>
</evidence>
<keyword evidence="11" id="KW-0159">Chromosome partition</keyword>
<feature type="repeat" description="WD" evidence="20">
    <location>
        <begin position="266"/>
        <end position="298"/>
    </location>
</feature>
<dbReference type="GO" id="GO:0051301">
    <property type="term" value="P:cell division"/>
    <property type="evidence" value="ECO:0007669"/>
    <property type="project" value="UniProtKB-KW"/>
</dbReference>
<keyword evidence="19" id="KW-0137">Centromere</keyword>
<dbReference type="InterPro" id="IPR001680">
    <property type="entry name" value="WD40_rpt"/>
</dbReference>
<dbReference type="InterPro" id="IPR020472">
    <property type="entry name" value="WD40_PAC1"/>
</dbReference>
<evidence type="ECO:0000256" key="19">
    <source>
        <dbReference type="ARBA" id="ARBA00023328"/>
    </source>
</evidence>
<evidence type="ECO:0000256" key="8">
    <source>
        <dbReference type="ARBA" id="ARBA00022618"/>
    </source>
</evidence>
<dbReference type="GO" id="GO:0007059">
    <property type="term" value="P:chromosome segregation"/>
    <property type="evidence" value="ECO:0007669"/>
    <property type="project" value="UniProtKB-KW"/>
</dbReference>
<evidence type="ECO:0000256" key="17">
    <source>
        <dbReference type="ARBA" id="ARBA00023242"/>
    </source>
</evidence>
<evidence type="ECO:0000256" key="11">
    <source>
        <dbReference type="ARBA" id="ARBA00022829"/>
    </source>
</evidence>
<protein>
    <submittedName>
        <fullName evidence="21">SEH1-like (S. cerevisiae)</fullName>
    </submittedName>
</protein>
<keyword evidence="6" id="KW-0813">Transport</keyword>
<evidence type="ECO:0000256" key="9">
    <source>
        <dbReference type="ARBA" id="ARBA00022737"/>
    </source>
</evidence>
<dbReference type="GO" id="GO:0005765">
    <property type="term" value="C:lysosomal membrane"/>
    <property type="evidence" value="ECO:0007669"/>
    <property type="project" value="UniProtKB-SubCell"/>
</dbReference>
<dbReference type="PROSITE" id="PS50294">
    <property type="entry name" value="WD_REPEATS_REGION"/>
    <property type="match status" value="2"/>
</dbReference>
<evidence type="ECO:0000256" key="3">
    <source>
        <dbReference type="ARBA" id="ARBA00004629"/>
    </source>
</evidence>
<evidence type="ECO:0000256" key="12">
    <source>
        <dbReference type="ARBA" id="ARBA00022838"/>
    </source>
</evidence>
<dbReference type="FunFam" id="2.130.10.10:FF:000063">
    <property type="entry name" value="SEH1 like nucleoporin"/>
    <property type="match status" value="1"/>
</dbReference>
<keyword evidence="16" id="KW-0458">Lysosome</keyword>
<dbReference type="Proteomes" id="UP000472277">
    <property type="component" value="Chromosome 36"/>
</dbReference>
<dbReference type="SMART" id="SM00320">
    <property type="entry name" value="WD40"/>
    <property type="match status" value="4"/>
</dbReference>
<keyword evidence="8" id="KW-0132">Cell division</keyword>
<dbReference type="AlphaFoldDB" id="A0A674CKM4"/>